<proteinExistence type="predicted"/>
<feature type="transmembrane region" description="Helical" evidence="6">
    <location>
        <begin position="112"/>
        <end position="137"/>
    </location>
</feature>
<dbReference type="InterPro" id="IPR036259">
    <property type="entry name" value="MFS_trans_sf"/>
</dbReference>
<dbReference type="GO" id="GO:0016020">
    <property type="term" value="C:membrane"/>
    <property type="evidence" value="ECO:0007669"/>
    <property type="project" value="UniProtKB-SubCell"/>
</dbReference>
<dbReference type="OrthoDB" id="7442224at2"/>
<gene>
    <name evidence="8" type="ORF">EOD43_03125</name>
</gene>
<feature type="transmembrane region" description="Helical" evidence="6">
    <location>
        <begin position="273"/>
        <end position="292"/>
    </location>
</feature>
<keyword evidence="4 6" id="KW-1133">Transmembrane helix</keyword>
<dbReference type="GO" id="GO:0022857">
    <property type="term" value="F:transmembrane transporter activity"/>
    <property type="evidence" value="ECO:0007669"/>
    <property type="project" value="InterPro"/>
</dbReference>
<comment type="caution">
    <text evidence="8">The sequence shown here is derived from an EMBL/GenBank/DDBJ whole genome shotgun (WGS) entry which is preliminary data.</text>
</comment>
<protein>
    <submittedName>
        <fullName evidence="8">MFS transporter</fullName>
    </submittedName>
</protein>
<keyword evidence="9" id="KW-1185">Reference proteome</keyword>
<reference evidence="8 9" key="1">
    <citation type="submission" date="2019-01" db="EMBL/GenBank/DDBJ databases">
        <authorList>
            <person name="Chen W.-M."/>
        </authorList>
    </citation>
    <scope>NUCLEOTIDE SEQUENCE [LARGE SCALE GENOMIC DNA]</scope>
    <source>
        <strain evidence="8 9">CCP-7</strain>
    </source>
</reference>
<keyword evidence="5 6" id="KW-0472">Membrane</keyword>
<dbReference type="RefSeq" id="WP_127741009.1">
    <property type="nucleotide sequence ID" value="NZ_SACN01000001.1"/>
</dbReference>
<dbReference type="EMBL" id="SACN01000001">
    <property type="protein sequence ID" value="RVT92916.1"/>
    <property type="molecule type" value="Genomic_DNA"/>
</dbReference>
<comment type="subcellular location">
    <subcellularLocation>
        <location evidence="1">Membrane</location>
        <topology evidence="1">Multi-pass membrane protein</topology>
    </subcellularLocation>
</comment>
<evidence type="ECO:0000256" key="3">
    <source>
        <dbReference type="ARBA" id="ARBA00022692"/>
    </source>
</evidence>
<evidence type="ECO:0000256" key="2">
    <source>
        <dbReference type="ARBA" id="ARBA00022448"/>
    </source>
</evidence>
<feature type="transmembrane region" description="Helical" evidence="6">
    <location>
        <begin position="330"/>
        <end position="352"/>
    </location>
</feature>
<sequence>MIAPSDSATTASVGQATAAKRHLFMFVICWIVVVDYLDRYLFGGIAESVKTTIPLSDTQIGFISGPAFAISYCLFTIPLGRLADRVSRVAVLAGLLAVWSVGVYLMSHAQDFSGLVFARLIIGLGQAGALAPAHSMVADLYPPHRRGGAMAVVGIAASLGAQLAPPVGGILTTTFGWQDGCRVLGGIGVATGILFILLFKQPVRGISEGRPSEPAKGDSFLAAAGSLFKRRSYRYLILALAFTTMADYGTQMWVTPLFARKLNMSPTEIGFQIFLYFGMASIIGSAAGGLMVDRLVRFNLRWGFWLPALATFLAAPLYLGLLLIKDPQLALRFLAIPTFLSMCWMAPSYALLQSLAGVRRRSVAASIAVFCANIVGGGVGPLLVGALSQALTVRFGAQGLTLAFVTMGPVFLAGSACFFLGARTLTEDLKDAREEQ</sequence>
<evidence type="ECO:0000313" key="9">
    <source>
        <dbReference type="Proteomes" id="UP000282971"/>
    </source>
</evidence>
<feature type="transmembrane region" description="Helical" evidence="6">
    <location>
        <begin position="399"/>
        <end position="420"/>
    </location>
</feature>
<feature type="transmembrane region" description="Helical" evidence="6">
    <location>
        <begin position="235"/>
        <end position="253"/>
    </location>
</feature>
<feature type="transmembrane region" description="Helical" evidence="6">
    <location>
        <begin position="149"/>
        <end position="171"/>
    </location>
</feature>
<feature type="transmembrane region" description="Helical" evidence="6">
    <location>
        <begin position="364"/>
        <end position="387"/>
    </location>
</feature>
<evidence type="ECO:0000256" key="6">
    <source>
        <dbReference type="SAM" id="Phobius"/>
    </source>
</evidence>
<evidence type="ECO:0000313" key="8">
    <source>
        <dbReference type="EMBL" id="RVT92916.1"/>
    </source>
</evidence>
<evidence type="ECO:0000256" key="4">
    <source>
        <dbReference type="ARBA" id="ARBA00022989"/>
    </source>
</evidence>
<dbReference type="InterPro" id="IPR011701">
    <property type="entry name" value="MFS"/>
</dbReference>
<evidence type="ECO:0000256" key="1">
    <source>
        <dbReference type="ARBA" id="ARBA00004141"/>
    </source>
</evidence>
<feature type="transmembrane region" description="Helical" evidence="6">
    <location>
        <begin position="304"/>
        <end position="324"/>
    </location>
</feature>
<name>A0A437M5U4_9SPHN</name>
<dbReference type="Gene3D" id="1.20.1250.20">
    <property type="entry name" value="MFS general substrate transporter like domains"/>
    <property type="match status" value="1"/>
</dbReference>
<evidence type="ECO:0000259" key="7">
    <source>
        <dbReference type="PROSITE" id="PS50850"/>
    </source>
</evidence>
<accession>A0A437M5U4</accession>
<dbReference type="SUPFAM" id="SSF103473">
    <property type="entry name" value="MFS general substrate transporter"/>
    <property type="match status" value="1"/>
</dbReference>
<feature type="transmembrane region" description="Helical" evidence="6">
    <location>
        <begin position="183"/>
        <end position="200"/>
    </location>
</feature>
<dbReference type="Pfam" id="PF07690">
    <property type="entry name" value="MFS_1"/>
    <property type="match status" value="1"/>
</dbReference>
<dbReference type="AlphaFoldDB" id="A0A437M5U4"/>
<dbReference type="PANTHER" id="PTHR23505">
    <property type="entry name" value="SPINSTER"/>
    <property type="match status" value="1"/>
</dbReference>
<keyword evidence="3 6" id="KW-0812">Transmembrane</keyword>
<dbReference type="Proteomes" id="UP000282971">
    <property type="component" value="Unassembled WGS sequence"/>
</dbReference>
<dbReference type="InterPro" id="IPR044770">
    <property type="entry name" value="MFS_spinster-like"/>
</dbReference>
<evidence type="ECO:0000256" key="5">
    <source>
        <dbReference type="ARBA" id="ARBA00023136"/>
    </source>
</evidence>
<feature type="transmembrane region" description="Helical" evidence="6">
    <location>
        <begin position="89"/>
        <end position="106"/>
    </location>
</feature>
<dbReference type="PROSITE" id="PS50850">
    <property type="entry name" value="MFS"/>
    <property type="match status" value="1"/>
</dbReference>
<feature type="transmembrane region" description="Helical" evidence="6">
    <location>
        <begin position="23"/>
        <end position="42"/>
    </location>
</feature>
<keyword evidence="2" id="KW-0813">Transport</keyword>
<dbReference type="PANTHER" id="PTHR23505:SF79">
    <property type="entry name" value="PROTEIN SPINSTER"/>
    <property type="match status" value="1"/>
</dbReference>
<feature type="domain" description="Major facilitator superfamily (MFS) profile" evidence="7">
    <location>
        <begin position="24"/>
        <end position="426"/>
    </location>
</feature>
<feature type="transmembrane region" description="Helical" evidence="6">
    <location>
        <begin position="62"/>
        <end position="82"/>
    </location>
</feature>
<organism evidence="8 9">
    <name type="scientific">Sphingomonas crocodyli</name>
    <dbReference type="NCBI Taxonomy" id="1979270"/>
    <lineage>
        <taxon>Bacteria</taxon>
        <taxon>Pseudomonadati</taxon>
        <taxon>Pseudomonadota</taxon>
        <taxon>Alphaproteobacteria</taxon>
        <taxon>Sphingomonadales</taxon>
        <taxon>Sphingomonadaceae</taxon>
        <taxon>Sphingomonas</taxon>
    </lineage>
</organism>
<dbReference type="InterPro" id="IPR020846">
    <property type="entry name" value="MFS_dom"/>
</dbReference>